<dbReference type="InterPro" id="IPR025355">
    <property type="entry name" value="DUF4259"/>
</dbReference>
<organism evidence="1 2">
    <name type="scientific">Promicromonospora sukumoe</name>
    <dbReference type="NCBI Taxonomy" id="88382"/>
    <lineage>
        <taxon>Bacteria</taxon>
        <taxon>Bacillati</taxon>
        <taxon>Actinomycetota</taxon>
        <taxon>Actinomycetes</taxon>
        <taxon>Micrococcales</taxon>
        <taxon>Promicromonosporaceae</taxon>
        <taxon>Promicromonospora</taxon>
    </lineage>
</organism>
<dbReference type="Pfam" id="PF14078">
    <property type="entry name" value="DUF4259"/>
    <property type="match status" value="1"/>
</dbReference>
<reference evidence="1 2" key="1">
    <citation type="submission" date="2020-07" db="EMBL/GenBank/DDBJ databases">
        <title>Sequencing the genomes of 1000 actinobacteria strains.</title>
        <authorList>
            <person name="Klenk H.-P."/>
        </authorList>
    </citation>
    <scope>NUCLEOTIDE SEQUENCE [LARGE SCALE GENOMIC DNA]</scope>
    <source>
        <strain evidence="1 2">DSM 44121</strain>
    </source>
</reference>
<evidence type="ECO:0000313" key="1">
    <source>
        <dbReference type="EMBL" id="MBA8809217.1"/>
    </source>
</evidence>
<evidence type="ECO:0008006" key="3">
    <source>
        <dbReference type="Google" id="ProtNLM"/>
    </source>
</evidence>
<proteinExistence type="predicted"/>
<dbReference type="Proteomes" id="UP000540568">
    <property type="component" value="Unassembled WGS sequence"/>
</dbReference>
<keyword evidence="2" id="KW-1185">Reference proteome</keyword>
<name>A0A7W3PF38_9MICO</name>
<dbReference type="EMBL" id="JACGWV010000001">
    <property type="protein sequence ID" value="MBA8809217.1"/>
    <property type="molecule type" value="Genomic_DNA"/>
</dbReference>
<dbReference type="RefSeq" id="WP_182617918.1">
    <property type="nucleotide sequence ID" value="NZ_BAAATF010000003.1"/>
</dbReference>
<gene>
    <name evidence="1" type="ORF">FHX71_003159</name>
</gene>
<protein>
    <recommendedName>
        <fullName evidence="3">DUF4259 domain-containing protein</fullName>
    </recommendedName>
</protein>
<comment type="caution">
    <text evidence="1">The sequence shown here is derived from an EMBL/GenBank/DDBJ whole genome shotgun (WGS) entry which is preliminary data.</text>
</comment>
<dbReference type="AlphaFoldDB" id="A0A7W3PF38"/>
<accession>A0A7W3PF38</accession>
<sequence length="144" mass="15094">MGTWSTDILGNDSALDALADLAHSGFSFTGLAEELQEDYIDVSAGAAVLALIEVALAVRGLRELQQADAVEAGRAVLDDERAAWLLAQTDRVLAPNSEVYDLWLETSDESFREWRGKVDAAIEDLRGALGSAAPAGAMGGGSGD</sequence>
<evidence type="ECO:0000313" key="2">
    <source>
        <dbReference type="Proteomes" id="UP000540568"/>
    </source>
</evidence>